<dbReference type="Proteomes" id="UP000095283">
    <property type="component" value="Unplaced"/>
</dbReference>
<accession>A0A1I7WLX5</accession>
<organism evidence="1 2">
    <name type="scientific">Heterorhabditis bacteriophora</name>
    <name type="common">Entomopathogenic nematode worm</name>
    <dbReference type="NCBI Taxonomy" id="37862"/>
    <lineage>
        <taxon>Eukaryota</taxon>
        <taxon>Metazoa</taxon>
        <taxon>Ecdysozoa</taxon>
        <taxon>Nematoda</taxon>
        <taxon>Chromadorea</taxon>
        <taxon>Rhabditida</taxon>
        <taxon>Rhabditina</taxon>
        <taxon>Rhabditomorpha</taxon>
        <taxon>Strongyloidea</taxon>
        <taxon>Heterorhabditidae</taxon>
        <taxon>Heterorhabditis</taxon>
    </lineage>
</organism>
<evidence type="ECO:0000313" key="1">
    <source>
        <dbReference type="Proteomes" id="UP000095283"/>
    </source>
</evidence>
<dbReference type="AlphaFoldDB" id="A0A1I7WLX5"/>
<protein>
    <submittedName>
        <fullName evidence="2">Uncharacterized protein</fullName>
    </submittedName>
</protein>
<reference evidence="2" key="1">
    <citation type="submission" date="2016-11" db="UniProtKB">
        <authorList>
            <consortium name="WormBaseParasite"/>
        </authorList>
    </citation>
    <scope>IDENTIFICATION</scope>
</reference>
<evidence type="ECO:0000313" key="2">
    <source>
        <dbReference type="WBParaSite" id="Hba_06135"/>
    </source>
</evidence>
<name>A0A1I7WLX5_HETBA</name>
<proteinExistence type="predicted"/>
<sequence length="49" mass="6118">MWFSYRIDMSYLHMFIKYDFQNLRDALVENLVLIYYFEQRVSCLLKSIT</sequence>
<dbReference type="WBParaSite" id="Hba_06135">
    <property type="protein sequence ID" value="Hba_06135"/>
    <property type="gene ID" value="Hba_06135"/>
</dbReference>
<keyword evidence="1" id="KW-1185">Reference proteome</keyword>